<name>A0A016SPR4_9BILA</name>
<comment type="caution">
    <text evidence="1">The sequence shown here is derived from an EMBL/GenBank/DDBJ whole genome shotgun (WGS) entry which is preliminary data.</text>
</comment>
<organism evidence="1 2">
    <name type="scientific">Ancylostoma ceylanicum</name>
    <dbReference type="NCBI Taxonomy" id="53326"/>
    <lineage>
        <taxon>Eukaryota</taxon>
        <taxon>Metazoa</taxon>
        <taxon>Ecdysozoa</taxon>
        <taxon>Nematoda</taxon>
        <taxon>Chromadorea</taxon>
        <taxon>Rhabditida</taxon>
        <taxon>Rhabditina</taxon>
        <taxon>Rhabditomorpha</taxon>
        <taxon>Strongyloidea</taxon>
        <taxon>Ancylostomatidae</taxon>
        <taxon>Ancylostomatinae</taxon>
        <taxon>Ancylostoma</taxon>
    </lineage>
</organism>
<proteinExistence type="predicted"/>
<evidence type="ECO:0000313" key="1">
    <source>
        <dbReference type="EMBL" id="EYB92319.1"/>
    </source>
</evidence>
<dbReference type="AlphaFoldDB" id="A0A016SPR4"/>
<keyword evidence="2" id="KW-1185">Reference proteome</keyword>
<reference evidence="2" key="1">
    <citation type="journal article" date="2015" name="Nat. Genet.">
        <title>The genome and transcriptome of the zoonotic hookworm Ancylostoma ceylanicum identify infection-specific gene families.</title>
        <authorList>
            <person name="Schwarz E.M."/>
            <person name="Hu Y."/>
            <person name="Antoshechkin I."/>
            <person name="Miller M.M."/>
            <person name="Sternberg P.W."/>
            <person name="Aroian R.V."/>
        </authorList>
    </citation>
    <scope>NUCLEOTIDE SEQUENCE</scope>
    <source>
        <strain evidence="2">HY135</strain>
    </source>
</reference>
<dbReference type="Proteomes" id="UP000024635">
    <property type="component" value="Unassembled WGS sequence"/>
</dbReference>
<sequence>MTYNEFQKVVDKGRDRGAGTLVTEAAGLLGGDTEENRSHCLGRCSRQPGCLRRGPAPCVRPFGVHCTISYWSVLIGLAWNY</sequence>
<gene>
    <name evidence="1" type="primary">Acey_s0195.g1478</name>
    <name evidence="1" type="ORF">Y032_0195g1478</name>
</gene>
<protein>
    <submittedName>
        <fullName evidence="1">Uncharacterized protein</fullName>
    </submittedName>
</protein>
<evidence type="ECO:0000313" key="2">
    <source>
        <dbReference type="Proteomes" id="UP000024635"/>
    </source>
</evidence>
<dbReference type="EMBL" id="JARK01001531">
    <property type="protein sequence ID" value="EYB92319.1"/>
    <property type="molecule type" value="Genomic_DNA"/>
</dbReference>
<accession>A0A016SPR4</accession>